<dbReference type="EMBL" id="CP063849">
    <property type="protein sequence ID" value="QOY89698.1"/>
    <property type="molecule type" value="Genomic_DNA"/>
</dbReference>
<dbReference type="Pfam" id="PF10604">
    <property type="entry name" value="Polyketide_cyc2"/>
    <property type="match status" value="1"/>
</dbReference>
<dbReference type="KEGG" id="pfer:IRI77_07015"/>
<sequence length="173" mass="19382">MPRGFPLFILAFCLLVFLTWIGLTITQQDRTIETEIAIAAPPEAVWRILTDTGNYAMWNPFILTLSGNLSEDEKLHITIRPPGDSETDFVARIITITPNRELAWRGGLAIPGFFTGDHRFVLEPTGDGHTKLKQSEHFYGLLVGPLFAGMLDRTEIGFRAMNEALKARCESHP</sequence>
<evidence type="ECO:0000313" key="1">
    <source>
        <dbReference type="EMBL" id="QOY89698.1"/>
    </source>
</evidence>
<dbReference type="InterPro" id="IPR023393">
    <property type="entry name" value="START-like_dom_sf"/>
</dbReference>
<accession>A0A7S7NTZ3</accession>
<dbReference type="SUPFAM" id="SSF55961">
    <property type="entry name" value="Bet v1-like"/>
    <property type="match status" value="1"/>
</dbReference>
<evidence type="ECO:0000313" key="2">
    <source>
        <dbReference type="Proteomes" id="UP000593892"/>
    </source>
</evidence>
<dbReference type="AlphaFoldDB" id="A0A7S7NTZ3"/>
<dbReference type="PANTHER" id="PTHR36166">
    <property type="entry name" value="CHROMOSOME 9, WHOLE GENOME SHOTGUN SEQUENCE"/>
    <property type="match status" value="1"/>
</dbReference>
<dbReference type="Gene3D" id="3.30.530.20">
    <property type="match status" value="1"/>
</dbReference>
<protein>
    <submittedName>
        <fullName evidence="1">SRPBCC domain-containing protein</fullName>
    </submittedName>
</protein>
<organism evidence="1 2">
    <name type="scientific">Paludibaculum fermentans</name>
    <dbReference type="NCBI Taxonomy" id="1473598"/>
    <lineage>
        <taxon>Bacteria</taxon>
        <taxon>Pseudomonadati</taxon>
        <taxon>Acidobacteriota</taxon>
        <taxon>Terriglobia</taxon>
        <taxon>Bryobacterales</taxon>
        <taxon>Bryobacteraceae</taxon>
        <taxon>Paludibaculum</taxon>
    </lineage>
</organism>
<dbReference type="RefSeq" id="WP_194451360.1">
    <property type="nucleotide sequence ID" value="NZ_CP063849.1"/>
</dbReference>
<gene>
    <name evidence="1" type="ORF">IRI77_07015</name>
</gene>
<dbReference type="CDD" id="cd07822">
    <property type="entry name" value="SRPBCC_4"/>
    <property type="match status" value="1"/>
</dbReference>
<dbReference type="Proteomes" id="UP000593892">
    <property type="component" value="Chromosome"/>
</dbReference>
<reference evidence="1 2" key="1">
    <citation type="submission" date="2020-10" db="EMBL/GenBank/DDBJ databases">
        <title>Complete genome sequence of Paludibaculum fermentans P105T, a facultatively anaerobic acidobacterium capable of dissimilatory Fe(III) reduction.</title>
        <authorList>
            <person name="Dedysh S.N."/>
            <person name="Beletsky A.V."/>
            <person name="Kulichevskaya I.S."/>
            <person name="Mardanov A.V."/>
            <person name="Ravin N.V."/>
        </authorList>
    </citation>
    <scope>NUCLEOTIDE SEQUENCE [LARGE SCALE GENOMIC DNA]</scope>
    <source>
        <strain evidence="1 2">P105</strain>
    </source>
</reference>
<proteinExistence type="predicted"/>
<name>A0A7S7NTZ3_PALFE</name>
<keyword evidence="2" id="KW-1185">Reference proteome</keyword>
<dbReference type="PANTHER" id="PTHR36166:SF1">
    <property type="entry name" value="SRPBCC DOMAIN-CONTAINING PROTEIN"/>
    <property type="match status" value="1"/>
</dbReference>
<dbReference type="InterPro" id="IPR019587">
    <property type="entry name" value="Polyketide_cyclase/dehydratase"/>
</dbReference>